<dbReference type="InterPro" id="IPR013149">
    <property type="entry name" value="ADH-like_C"/>
</dbReference>
<dbReference type="RefSeq" id="WP_185074606.1">
    <property type="nucleotide sequence ID" value="NZ_JACHMB010000001.1"/>
</dbReference>
<dbReference type="PANTHER" id="PTHR43482:SF1">
    <property type="entry name" value="PROTEIN AST1-RELATED"/>
    <property type="match status" value="1"/>
</dbReference>
<dbReference type="InterPro" id="IPR013154">
    <property type="entry name" value="ADH-like_N"/>
</dbReference>
<comment type="caution">
    <text evidence="2">The sequence shown here is derived from an EMBL/GenBank/DDBJ whole genome shotgun (WGS) entry which is preliminary data.</text>
</comment>
<dbReference type="EMBL" id="JACHMB010000001">
    <property type="protein sequence ID" value="MBB5781277.1"/>
    <property type="molecule type" value="Genomic_DNA"/>
</dbReference>
<dbReference type="PANTHER" id="PTHR43482">
    <property type="entry name" value="PROTEIN AST1-RELATED"/>
    <property type="match status" value="1"/>
</dbReference>
<dbReference type="AlphaFoldDB" id="A0A7W9GCK0"/>
<dbReference type="InterPro" id="IPR052585">
    <property type="entry name" value="Lipid_raft_assoc_Zn_ADH"/>
</dbReference>
<dbReference type="Pfam" id="PF00107">
    <property type="entry name" value="ADH_zinc_N"/>
    <property type="match status" value="1"/>
</dbReference>
<keyword evidence="3" id="KW-1185">Reference proteome</keyword>
<dbReference type="GO" id="GO:0016491">
    <property type="term" value="F:oxidoreductase activity"/>
    <property type="evidence" value="ECO:0007669"/>
    <property type="project" value="InterPro"/>
</dbReference>
<dbReference type="Gene3D" id="3.40.50.720">
    <property type="entry name" value="NAD(P)-binding Rossmann-like Domain"/>
    <property type="match status" value="1"/>
</dbReference>
<dbReference type="InterPro" id="IPR011032">
    <property type="entry name" value="GroES-like_sf"/>
</dbReference>
<name>A0A7W9GCK0_9ACTN</name>
<dbReference type="SMART" id="SM00829">
    <property type="entry name" value="PKS_ER"/>
    <property type="match status" value="1"/>
</dbReference>
<dbReference type="SUPFAM" id="SSF51735">
    <property type="entry name" value="NAD(P)-binding Rossmann-fold domains"/>
    <property type="match status" value="1"/>
</dbReference>
<dbReference type="SUPFAM" id="SSF50129">
    <property type="entry name" value="GroES-like"/>
    <property type="match status" value="1"/>
</dbReference>
<dbReference type="InterPro" id="IPR020843">
    <property type="entry name" value="ER"/>
</dbReference>
<dbReference type="Proteomes" id="UP000579153">
    <property type="component" value="Unassembled WGS sequence"/>
</dbReference>
<proteinExistence type="predicted"/>
<dbReference type="InterPro" id="IPR036291">
    <property type="entry name" value="NAD(P)-bd_dom_sf"/>
</dbReference>
<evidence type="ECO:0000313" key="3">
    <source>
        <dbReference type="Proteomes" id="UP000579153"/>
    </source>
</evidence>
<evidence type="ECO:0000313" key="2">
    <source>
        <dbReference type="EMBL" id="MBB5781277.1"/>
    </source>
</evidence>
<reference evidence="2 3" key="1">
    <citation type="submission" date="2020-08" db="EMBL/GenBank/DDBJ databases">
        <title>Sequencing the genomes of 1000 actinobacteria strains.</title>
        <authorList>
            <person name="Klenk H.-P."/>
        </authorList>
    </citation>
    <scope>NUCLEOTIDE SEQUENCE [LARGE SCALE GENOMIC DNA]</scope>
    <source>
        <strain evidence="2 3">DSM 45507</strain>
    </source>
</reference>
<evidence type="ECO:0000259" key="1">
    <source>
        <dbReference type="SMART" id="SM00829"/>
    </source>
</evidence>
<protein>
    <submittedName>
        <fullName evidence="2">NADPH:quinone reductase-like Zn-dependent oxidoreductase</fullName>
    </submittedName>
</protein>
<dbReference type="Pfam" id="PF08240">
    <property type="entry name" value="ADH_N"/>
    <property type="match status" value="1"/>
</dbReference>
<accession>A0A7W9GCK0</accession>
<dbReference type="Gene3D" id="3.90.180.10">
    <property type="entry name" value="Medium-chain alcohol dehydrogenases, catalytic domain"/>
    <property type="match status" value="1"/>
</dbReference>
<organism evidence="2 3">
    <name type="scientific">Nonomuraea jabiensis</name>
    <dbReference type="NCBI Taxonomy" id="882448"/>
    <lineage>
        <taxon>Bacteria</taxon>
        <taxon>Bacillati</taxon>
        <taxon>Actinomycetota</taxon>
        <taxon>Actinomycetes</taxon>
        <taxon>Streptosporangiales</taxon>
        <taxon>Streptosporangiaceae</taxon>
        <taxon>Nonomuraea</taxon>
    </lineage>
</organism>
<gene>
    <name evidence="2" type="ORF">HD596_008033</name>
</gene>
<feature type="domain" description="Enoyl reductase (ER)" evidence="1">
    <location>
        <begin position="10"/>
        <end position="301"/>
    </location>
</feature>
<sequence length="307" mass="31508">MRRLIPTGEAARPVEFAQDAQPVPAPDEVLVKVEAFAPNRGETFLLEAPKPGLLPGKDVAGLVVQAAADGSGPPAGTRVVGHPPMGGWAEYATVPTHSIAVLPDEVTAVQAAALPLAGITALRLLRAAGAVTGRRLLLTGASGGVGHYLTEIAAAAGAEVTAVTATAERGARLRELGAVAIVHDVGAAEGPFDVVLESTGGGAPAAALARLVPGGTLIWFGQAGRTPATVDFFDLLAGPENAVIRHFHYAGAPYGPDLATLVRLVAGGRLHPEIGRRADWSRTAEILIDLRERRIRGKAVLTIGAPR</sequence>